<evidence type="ECO:0000313" key="2">
    <source>
        <dbReference type="EMBL" id="CAG8724761.1"/>
    </source>
</evidence>
<feature type="domain" description="HAT C-terminal dimerisation" evidence="1">
    <location>
        <begin position="49"/>
        <end position="90"/>
    </location>
</feature>
<proteinExistence type="predicted"/>
<accession>A0A9N9I7Y0</accession>
<gene>
    <name evidence="2" type="ORF">DERYTH_LOCUS14615</name>
</gene>
<evidence type="ECO:0000259" key="1">
    <source>
        <dbReference type="Pfam" id="PF05699"/>
    </source>
</evidence>
<dbReference type="GO" id="GO:0046983">
    <property type="term" value="F:protein dimerization activity"/>
    <property type="evidence" value="ECO:0007669"/>
    <property type="project" value="InterPro"/>
</dbReference>
<dbReference type="Pfam" id="PF05699">
    <property type="entry name" value="Dimer_Tnp_hAT"/>
    <property type="match status" value="1"/>
</dbReference>
<evidence type="ECO:0000313" key="3">
    <source>
        <dbReference type="Proteomes" id="UP000789405"/>
    </source>
</evidence>
<keyword evidence="3" id="KW-1185">Reference proteome</keyword>
<dbReference type="SUPFAM" id="SSF53098">
    <property type="entry name" value="Ribonuclease H-like"/>
    <property type="match status" value="1"/>
</dbReference>
<dbReference type="InterPro" id="IPR012337">
    <property type="entry name" value="RNaseH-like_sf"/>
</dbReference>
<dbReference type="EMBL" id="CAJVPY010011155">
    <property type="protein sequence ID" value="CAG8724761.1"/>
    <property type="molecule type" value="Genomic_DNA"/>
</dbReference>
<sequence length="91" mass="10734">MVTRLENRWAQWEQPLLLLSIILHPKYQLSVFSSNKRRISFNKESYNQFDENIFDFWDIAKGITPELAQLALQLFAICINSASVERLWSAM</sequence>
<dbReference type="Proteomes" id="UP000789405">
    <property type="component" value="Unassembled WGS sequence"/>
</dbReference>
<reference evidence="2" key="1">
    <citation type="submission" date="2021-06" db="EMBL/GenBank/DDBJ databases">
        <authorList>
            <person name="Kallberg Y."/>
            <person name="Tangrot J."/>
            <person name="Rosling A."/>
        </authorList>
    </citation>
    <scope>NUCLEOTIDE SEQUENCE</scope>
    <source>
        <strain evidence="2">MA453B</strain>
    </source>
</reference>
<comment type="caution">
    <text evidence="2">The sequence shown here is derived from an EMBL/GenBank/DDBJ whole genome shotgun (WGS) entry which is preliminary data.</text>
</comment>
<dbReference type="OrthoDB" id="2430879at2759"/>
<dbReference type="InterPro" id="IPR008906">
    <property type="entry name" value="HATC_C_dom"/>
</dbReference>
<name>A0A9N9I7Y0_9GLOM</name>
<dbReference type="AlphaFoldDB" id="A0A9N9I7Y0"/>
<organism evidence="2 3">
    <name type="scientific">Dentiscutata erythropus</name>
    <dbReference type="NCBI Taxonomy" id="1348616"/>
    <lineage>
        <taxon>Eukaryota</taxon>
        <taxon>Fungi</taxon>
        <taxon>Fungi incertae sedis</taxon>
        <taxon>Mucoromycota</taxon>
        <taxon>Glomeromycotina</taxon>
        <taxon>Glomeromycetes</taxon>
        <taxon>Diversisporales</taxon>
        <taxon>Gigasporaceae</taxon>
        <taxon>Dentiscutata</taxon>
    </lineage>
</organism>
<feature type="non-terminal residue" evidence="2">
    <location>
        <position position="91"/>
    </location>
</feature>
<protein>
    <submittedName>
        <fullName evidence="2">4217_t:CDS:1</fullName>
    </submittedName>
</protein>